<evidence type="ECO:0000313" key="3">
    <source>
        <dbReference type="EMBL" id="EXM40929.1"/>
    </source>
</evidence>
<dbReference type="RefSeq" id="WP_037284417.1">
    <property type="nucleotide sequence ID" value="NZ_JEOB01000001.1"/>
</dbReference>
<dbReference type="OrthoDB" id="4827574at2"/>
<feature type="transmembrane region" description="Helical" evidence="1">
    <location>
        <begin position="12"/>
        <end position="32"/>
    </location>
</feature>
<keyword evidence="4" id="KW-1185">Reference proteome</keyword>
<evidence type="ECO:0000256" key="1">
    <source>
        <dbReference type="SAM" id="Phobius"/>
    </source>
</evidence>
<dbReference type="Pfam" id="PF25191">
    <property type="entry name" value="DUF7832"/>
    <property type="match status" value="1"/>
</dbReference>
<feature type="transmembrane region" description="Helical" evidence="1">
    <location>
        <begin position="78"/>
        <end position="95"/>
    </location>
</feature>
<dbReference type="PATRIC" id="fig|1341156.4.peg.778"/>
<dbReference type="EMBL" id="JEOB01000001">
    <property type="protein sequence ID" value="EXM40929.1"/>
    <property type="molecule type" value="Genomic_DNA"/>
</dbReference>
<keyword evidence="1" id="KW-0472">Membrane</keyword>
<name>A0A011UJW3_RUMAL</name>
<proteinExistence type="predicted"/>
<dbReference type="AlphaFoldDB" id="A0A011UJW3"/>
<protein>
    <recommendedName>
        <fullName evidence="2">DUF7832 domain-containing protein</fullName>
    </recommendedName>
</protein>
<dbReference type="Proteomes" id="UP000021369">
    <property type="component" value="Unassembled WGS sequence"/>
</dbReference>
<comment type="caution">
    <text evidence="3">The sequence shown here is derived from an EMBL/GenBank/DDBJ whole genome shotgun (WGS) entry which is preliminary data.</text>
</comment>
<organism evidence="3 4">
    <name type="scientific">Ruminococcus albus SY3</name>
    <dbReference type="NCBI Taxonomy" id="1341156"/>
    <lineage>
        <taxon>Bacteria</taxon>
        <taxon>Bacillati</taxon>
        <taxon>Bacillota</taxon>
        <taxon>Clostridia</taxon>
        <taxon>Eubacteriales</taxon>
        <taxon>Oscillospiraceae</taxon>
        <taxon>Ruminococcus</taxon>
    </lineage>
</organism>
<keyword evidence="1" id="KW-0812">Transmembrane</keyword>
<sequence>MSKAGSFIKNILFSILGIFEFVMCVAGIGANISPAKGETPFEPLIAVVPWAVMFALLCLISIGGLVREASGKKMVLTSNIFMRLFTAGTGLSVMFQMTEDDVTLEEMLLLQLVCIVLGISAILIGRKADKLSPAESFTSKITIDNFDIEKAEWHYDAASDEYHHCNISPEVAYADDDLIYEYASMPMAYYLMWLLDRNLVSKEFFSLIPAEVIEAVRSGKESPVLLLECTDYCFSKDMISEEVYNFTNTYYWSSMRRNGFGFGYDSQCASYQFDYFEVVGDCRYYYVNSYSQVLRTKLEEVLDRRFREYNNYVPNKELEHGVETSLRYGWEVDVDITNGADQLDLERCLADFKEPSADKYEKVRHSVLRHAEYCYGSFDDTDEELFDLYVMYYMTVYHSENGEPAYTLRGGYDYGDSEDFSMTVQGDTVYVPLSDGSEIPPYSERMEMALALRDADPSDGRSVALIPFEFGGTQSEDNTVFMPTVCADIKEKCDSRIICLTKQGMVLDYKCEPKYKDDRVTGFTVTARDSEGKPVFYDSVEIGE</sequence>
<feature type="domain" description="DUF7832" evidence="2">
    <location>
        <begin position="148"/>
        <end position="280"/>
    </location>
</feature>
<feature type="transmembrane region" description="Helical" evidence="1">
    <location>
        <begin position="44"/>
        <end position="66"/>
    </location>
</feature>
<keyword evidence="1" id="KW-1133">Transmembrane helix</keyword>
<gene>
    <name evidence="3" type="ORF">RASY3_01245</name>
</gene>
<dbReference type="InterPro" id="IPR057154">
    <property type="entry name" value="DUF7832"/>
</dbReference>
<reference evidence="3 4" key="1">
    <citation type="submission" date="2013-06" db="EMBL/GenBank/DDBJ databases">
        <title>Rumen cellulosomics: divergent fiber-degrading strategies revealed by comparative genome-wide analysis of six Ruminococcal strains.</title>
        <authorList>
            <person name="Dassa B."/>
            <person name="Borovok I."/>
            <person name="Lamed R."/>
            <person name="Flint H."/>
            <person name="Yeoman C.J."/>
            <person name="White B."/>
            <person name="Bayer E.A."/>
        </authorList>
    </citation>
    <scope>NUCLEOTIDE SEQUENCE [LARGE SCALE GENOMIC DNA]</scope>
    <source>
        <strain evidence="3 4">SY3</strain>
    </source>
</reference>
<evidence type="ECO:0000313" key="4">
    <source>
        <dbReference type="Proteomes" id="UP000021369"/>
    </source>
</evidence>
<accession>A0A011UJW3</accession>
<feature type="transmembrane region" description="Helical" evidence="1">
    <location>
        <begin position="107"/>
        <end position="125"/>
    </location>
</feature>
<evidence type="ECO:0000259" key="2">
    <source>
        <dbReference type="Pfam" id="PF25191"/>
    </source>
</evidence>